<dbReference type="PANTHER" id="PTHR30348:SF4">
    <property type="entry name" value="DUF72 DOMAIN-CONTAINING PROTEIN"/>
    <property type="match status" value="1"/>
</dbReference>
<dbReference type="InterPro" id="IPR036520">
    <property type="entry name" value="UPF0759_sf"/>
</dbReference>
<dbReference type="Proteomes" id="UP000666240">
    <property type="component" value="Unassembled WGS sequence"/>
</dbReference>
<dbReference type="InterPro" id="IPR002763">
    <property type="entry name" value="DUF72"/>
</dbReference>
<accession>A0A8J7R2H6</accession>
<dbReference type="EMBL" id="JAGIYY010000004">
    <property type="protein sequence ID" value="MBP0439678.1"/>
    <property type="molecule type" value="Genomic_DNA"/>
</dbReference>
<dbReference type="Pfam" id="PF01904">
    <property type="entry name" value="DUF72"/>
    <property type="match status" value="1"/>
</dbReference>
<proteinExistence type="predicted"/>
<name>A0A8J7R2H6_9HYPH</name>
<dbReference type="Gene3D" id="3.20.20.410">
    <property type="entry name" value="Protein of unknown function UPF0759"/>
    <property type="match status" value="1"/>
</dbReference>
<dbReference type="SUPFAM" id="SSF117396">
    <property type="entry name" value="TM1631-like"/>
    <property type="match status" value="1"/>
</dbReference>
<protein>
    <submittedName>
        <fullName evidence="1">DUF72 domain-containing protein</fullName>
    </submittedName>
</protein>
<comment type="caution">
    <text evidence="1">The sequence shown here is derived from an EMBL/GenBank/DDBJ whole genome shotgun (WGS) entry which is preliminary data.</text>
</comment>
<evidence type="ECO:0000313" key="2">
    <source>
        <dbReference type="Proteomes" id="UP000666240"/>
    </source>
</evidence>
<dbReference type="PANTHER" id="PTHR30348">
    <property type="entry name" value="UNCHARACTERIZED PROTEIN YECE"/>
    <property type="match status" value="1"/>
</dbReference>
<gene>
    <name evidence="1" type="ORF">J5Y06_13540</name>
</gene>
<sequence length="261" mass="30099">MDRAIVEAGSTSAERRNRPAELRIGTSGWHYGDWWGPFYPEKLRKKDALSFYVTRFDAAELNAPFYRTPTLEAVRNWAESTPDDFRFAWKASRFITHFRRLLVNEESMALLKSRLDQLGYKLGPVLFQLPPQMKVDRERLANFISRLPPGIRACFEFRHDSWYDPSVLSLLSDHDAALCLSDHAAAPAPREATASWVYVRNHGPSGRYYGNYTPEALDSWAQDMRRWRDEGRDVWCFFDNDVKSAAPADAAQLKQMLDQAT</sequence>
<organism evidence="1 2">
    <name type="scientific">Tianweitania sediminis</name>
    <dbReference type="NCBI Taxonomy" id="1502156"/>
    <lineage>
        <taxon>Bacteria</taxon>
        <taxon>Pseudomonadati</taxon>
        <taxon>Pseudomonadota</taxon>
        <taxon>Alphaproteobacteria</taxon>
        <taxon>Hyphomicrobiales</taxon>
        <taxon>Phyllobacteriaceae</taxon>
        <taxon>Tianweitania</taxon>
    </lineage>
</organism>
<reference evidence="1" key="1">
    <citation type="submission" date="2021-03" db="EMBL/GenBank/DDBJ databases">
        <title>Genome sequencing and assembly of Tianweitania sediminis.</title>
        <authorList>
            <person name="Chhetri G."/>
        </authorList>
    </citation>
    <scope>NUCLEOTIDE SEQUENCE</scope>
    <source>
        <strain evidence="1">Z8</strain>
    </source>
</reference>
<keyword evidence="2" id="KW-1185">Reference proteome</keyword>
<evidence type="ECO:0000313" key="1">
    <source>
        <dbReference type="EMBL" id="MBP0439678.1"/>
    </source>
</evidence>
<dbReference type="RefSeq" id="WP_209335713.1">
    <property type="nucleotide sequence ID" value="NZ_JAGIYY010000004.1"/>
</dbReference>
<dbReference type="AlphaFoldDB" id="A0A8J7R2H6"/>